<comment type="caution">
    <text evidence="2">The sequence shown here is derived from an EMBL/GenBank/DDBJ whole genome shotgun (WGS) entry which is preliminary data.</text>
</comment>
<organism evidence="2 3">
    <name type="scientific">Vibrio mediterranei</name>
    <dbReference type="NCBI Taxonomy" id="689"/>
    <lineage>
        <taxon>Bacteria</taxon>
        <taxon>Pseudomonadati</taxon>
        <taxon>Pseudomonadota</taxon>
        <taxon>Gammaproteobacteria</taxon>
        <taxon>Vibrionales</taxon>
        <taxon>Vibrionaceae</taxon>
        <taxon>Vibrio</taxon>
    </lineage>
</organism>
<dbReference type="InterPro" id="IPR043964">
    <property type="entry name" value="P-loop_TraG"/>
</dbReference>
<evidence type="ECO:0000259" key="1">
    <source>
        <dbReference type="Pfam" id="PF19044"/>
    </source>
</evidence>
<dbReference type="Gene3D" id="1.10.8.730">
    <property type="match status" value="1"/>
</dbReference>
<dbReference type="Proteomes" id="UP000238163">
    <property type="component" value="Unassembled WGS sequence"/>
</dbReference>
<dbReference type="InterPro" id="IPR014117">
    <property type="entry name" value="TraC-F-type"/>
</dbReference>
<dbReference type="PANTHER" id="PTHR38467:SF1">
    <property type="entry name" value="CONJUGATIVE TRANSFER: ASSEMBLY"/>
    <property type="match status" value="1"/>
</dbReference>
<sequence length="890" mass="100158">MVSRTIRTAVEKISSIVDLSFDGYDSAIQNYSSATPKTYDGEGIRNLVPYRLYDKDNDIYIQESSYGFAIETAPMVGATDTIVKQLSQALSAQLPEKTWVTVLDFASNRVGEHLNAWLAPRAAYGGLTAKMAYHRTKHLSQAIHGSLYEDFSLRLYDYRVFIIVSLEGKPTADAIDNMVSIRESMQSSLSQASIDSRLLKPEALLSFTKEILGNNGEETKPNVEYNPYDLLNIQAIEDDQKINVKASRLIYNQGVDTATDVRSFSIKKVKRVWPQWENQRLIGDMFNNAARLPCPTLFTTCFQILKQDSAQSKIAAKAMSAAKKSEERGVVANLTPNVRQQAQELNFVMQKLNDGEKLVRWYQQVTIFAPYGQGNRCEEMLKGMYTQCGWKINKIPFLQIQSLLASVPFTLAEGLGDDFEKLGRFKKQLSWSMANLCQMQGEWKGDDWSNPLMLLIGRRGQPMNFNPFLNNDGNYNVAVIGKSGSGKSVFMNDLSQCVLSIGGRDITIDIGGSYRYPCELFGGQYIDVEEGISFNPFSGLRPAPGASPSEVQEYWSDVKSMISSIVMSMCFQRREPEDDEESFLLEVVGQVIDKYKNKASFTLIHKSILELVSRAHKQGIPESYQAKIYAISEMIKPYTENGTYGHFFSGECNVDFSSHYVVLETEKFESLGPRMMQVIIKLLMYHITESLYHGDRSTPTLIKIDEGWKMLESRDSKFIEDAARRVRKYMGSLVTGTQGVGDYFKNPAAEACWMQSDFVVMLSQKKESIASYKKSLGGELDQQEEKLLRSVQRNEEYYAEACIKTPSGVNAVGRLILDPYSVAAFSTKGPDYNRVKLLKDALNGNLELALDIRYLERVYMSQGLSEHEARHRAAAETLPPEQVTQVLNAA</sequence>
<dbReference type="Pfam" id="PF19044">
    <property type="entry name" value="P-loop_TraG"/>
    <property type="match status" value="1"/>
</dbReference>
<dbReference type="EMBL" id="NWTN01000026">
    <property type="protein sequence ID" value="PRQ65176.1"/>
    <property type="molecule type" value="Genomic_DNA"/>
</dbReference>
<protein>
    <submittedName>
        <fullName evidence="2">Type-IV secretion system protein TraC</fullName>
    </submittedName>
</protein>
<gene>
    <name evidence="2" type="primary">traC</name>
    <name evidence="2" type="ORF">COR51_23940</name>
</gene>
<dbReference type="SUPFAM" id="SSF52540">
    <property type="entry name" value="P-loop containing nucleoside triphosphate hydrolases"/>
    <property type="match status" value="1"/>
</dbReference>
<dbReference type="InterPro" id="IPR025955">
    <property type="entry name" value="TraC/Conjuga_ATPase"/>
</dbReference>
<dbReference type="Pfam" id="PF11130">
    <property type="entry name" value="TraC_F_IV"/>
    <property type="match status" value="1"/>
</dbReference>
<evidence type="ECO:0000313" key="2">
    <source>
        <dbReference type="EMBL" id="PRQ65176.1"/>
    </source>
</evidence>
<dbReference type="Gene3D" id="3.40.50.300">
    <property type="entry name" value="P-loop containing nucleotide triphosphate hydrolases"/>
    <property type="match status" value="1"/>
</dbReference>
<dbReference type="InterPro" id="IPR027417">
    <property type="entry name" value="P-loop_NTPase"/>
</dbReference>
<dbReference type="NCBIfam" id="TIGR02746">
    <property type="entry name" value="TraC-F-type"/>
    <property type="match status" value="1"/>
</dbReference>
<reference evidence="2 3" key="1">
    <citation type="submission" date="2018-03" db="EMBL/GenBank/DDBJ databases">
        <title>Genetic Diversity and Phenotypic Plasticity of AHL Mediated Quorum Sensing in Environmental Strains of Vibrio mediterranei.</title>
        <authorList>
            <person name="Lantoine F."/>
            <person name="Vouve F."/>
        </authorList>
    </citation>
    <scope>NUCLEOTIDE SEQUENCE [LARGE SCALE GENOMIC DNA]</scope>
    <source>
        <strain evidence="2 3">17LN0615E</strain>
    </source>
</reference>
<dbReference type="InterPro" id="IPR053155">
    <property type="entry name" value="F-pilin_assembly_TraC"/>
</dbReference>
<dbReference type="PANTHER" id="PTHR38467">
    <property type="match status" value="1"/>
</dbReference>
<dbReference type="RefSeq" id="WP_106008979.1">
    <property type="nucleotide sequence ID" value="NZ_NWTN01000026.1"/>
</dbReference>
<keyword evidence="3" id="KW-1185">Reference proteome</keyword>
<proteinExistence type="predicted"/>
<feature type="domain" description="TraG P-loop" evidence="1">
    <location>
        <begin position="474"/>
        <end position="847"/>
    </location>
</feature>
<evidence type="ECO:0000313" key="3">
    <source>
        <dbReference type="Proteomes" id="UP000238163"/>
    </source>
</evidence>
<name>A0ABX5D986_9VIBR</name>
<accession>A0ABX5D986</accession>